<proteinExistence type="predicted"/>
<dbReference type="Gene3D" id="3.10.20.30">
    <property type="match status" value="1"/>
</dbReference>
<dbReference type="Proteomes" id="UP001256827">
    <property type="component" value="Chromosome"/>
</dbReference>
<dbReference type="PROSITE" id="PS00197">
    <property type="entry name" value="2FE2S_FER_1"/>
    <property type="match status" value="1"/>
</dbReference>
<dbReference type="RefSeq" id="WP_310768633.1">
    <property type="nucleotide sequence ID" value="NZ_CP134050.1"/>
</dbReference>
<organism evidence="7 8">
    <name type="scientific">Brevibacillus brevis</name>
    <name type="common">Bacillus brevis</name>
    <dbReference type="NCBI Taxonomy" id="1393"/>
    <lineage>
        <taxon>Bacteria</taxon>
        <taxon>Bacillati</taxon>
        <taxon>Bacillota</taxon>
        <taxon>Bacilli</taxon>
        <taxon>Bacillales</taxon>
        <taxon>Paenibacillaceae</taxon>
        <taxon>Brevibacillus</taxon>
    </lineage>
</organism>
<dbReference type="InterPro" id="IPR036010">
    <property type="entry name" value="2Fe-2S_ferredoxin-like_sf"/>
</dbReference>
<keyword evidence="3" id="KW-0560">Oxidoreductase</keyword>
<accession>A0ABY9T520</accession>
<keyword evidence="2" id="KW-0479">Metal-binding</keyword>
<keyword evidence="4" id="KW-0408">Iron</keyword>
<evidence type="ECO:0000313" key="7">
    <source>
        <dbReference type="EMBL" id="WNC15185.1"/>
    </source>
</evidence>
<evidence type="ECO:0000256" key="4">
    <source>
        <dbReference type="ARBA" id="ARBA00023004"/>
    </source>
</evidence>
<dbReference type="InterPro" id="IPR012675">
    <property type="entry name" value="Beta-grasp_dom_sf"/>
</dbReference>
<keyword evidence="5" id="KW-0411">Iron-sulfur</keyword>
<dbReference type="SUPFAM" id="SSF47741">
    <property type="entry name" value="CO dehydrogenase ISP C-domain like"/>
    <property type="match status" value="1"/>
</dbReference>
<dbReference type="PROSITE" id="PS51085">
    <property type="entry name" value="2FE2S_FER_2"/>
    <property type="match status" value="1"/>
</dbReference>
<evidence type="ECO:0000313" key="8">
    <source>
        <dbReference type="Proteomes" id="UP001256827"/>
    </source>
</evidence>
<evidence type="ECO:0000259" key="6">
    <source>
        <dbReference type="PROSITE" id="PS51085"/>
    </source>
</evidence>
<dbReference type="InterPro" id="IPR002888">
    <property type="entry name" value="2Fe-2S-bd"/>
</dbReference>
<keyword evidence="1" id="KW-0001">2Fe-2S</keyword>
<sequence length="161" mass="17176">MNTREITVTVNGKQVTETVETRILLADFIRDQLNLTGTHLGCEHGVCGACTVLVDGKAARSCLMLAVQADGCTIETVESLASEDGSLHPLQQAFSDNHALQCGFCTPGFLMTLVDFLNENPSPSETEIREAISGNLCRCTGYANIVKAVEQASRTLAGQGE</sequence>
<name>A0ABY9T520_BREBE</name>
<keyword evidence="8" id="KW-1185">Reference proteome</keyword>
<dbReference type="InterPro" id="IPR051452">
    <property type="entry name" value="Diverse_Oxidoreductases"/>
</dbReference>
<dbReference type="Pfam" id="PF00111">
    <property type="entry name" value="Fer2"/>
    <property type="match status" value="1"/>
</dbReference>
<dbReference type="CDD" id="cd00207">
    <property type="entry name" value="fer2"/>
    <property type="match status" value="1"/>
</dbReference>
<evidence type="ECO:0000256" key="1">
    <source>
        <dbReference type="ARBA" id="ARBA00022714"/>
    </source>
</evidence>
<dbReference type="InterPro" id="IPR006058">
    <property type="entry name" value="2Fe2S_fd_BS"/>
</dbReference>
<dbReference type="SUPFAM" id="SSF54292">
    <property type="entry name" value="2Fe-2S ferredoxin-like"/>
    <property type="match status" value="1"/>
</dbReference>
<dbReference type="PANTHER" id="PTHR44379">
    <property type="entry name" value="OXIDOREDUCTASE WITH IRON-SULFUR SUBUNIT"/>
    <property type="match status" value="1"/>
</dbReference>
<protein>
    <submittedName>
        <fullName evidence="7">(2Fe-2S)-binding protein</fullName>
    </submittedName>
</protein>
<dbReference type="EMBL" id="CP134050">
    <property type="protein sequence ID" value="WNC15185.1"/>
    <property type="molecule type" value="Genomic_DNA"/>
</dbReference>
<evidence type="ECO:0000256" key="2">
    <source>
        <dbReference type="ARBA" id="ARBA00022723"/>
    </source>
</evidence>
<feature type="domain" description="2Fe-2S ferredoxin-type" evidence="6">
    <location>
        <begin position="4"/>
        <end position="80"/>
    </location>
</feature>
<evidence type="ECO:0000256" key="3">
    <source>
        <dbReference type="ARBA" id="ARBA00023002"/>
    </source>
</evidence>
<reference evidence="7 8" key="1">
    <citation type="submission" date="2023-09" db="EMBL/GenBank/DDBJ databases">
        <title>Complete Genome and Methylome dissection of Bacillus brevis NEB573 original source of BbsI restriction endonuclease.</title>
        <authorList>
            <person name="Fomenkov A."/>
            <person name="Roberts R.D."/>
        </authorList>
    </citation>
    <scope>NUCLEOTIDE SEQUENCE [LARGE SCALE GENOMIC DNA]</scope>
    <source>
        <strain evidence="7 8">NEB573</strain>
    </source>
</reference>
<dbReference type="Gene3D" id="1.10.150.120">
    <property type="entry name" value="[2Fe-2S]-binding domain"/>
    <property type="match status" value="1"/>
</dbReference>
<gene>
    <name evidence="7" type="ORF">RGB73_02065</name>
</gene>
<dbReference type="Pfam" id="PF01799">
    <property type="entry name" value="Fer2_2"/>
    <property type="match status" value="1"/>
</dbReference>
<dbReference type="PANTHER" id="PTHR44379:SF5">
    <property type="entry name" value="OXIDOREDUCTASE WITH IRON-SULFUR SUBUNIT"/>
    <property type="match status" value="1"/>
</dbReference>
<dbReference type="InterPro" id="IPR001041">
    <property type="entry name" value="2Fe-2S_ferredoxin-type"/>
</dbReference>
<evidence type="ECO:0000256" key="5">
    <source>
        <dbReference type="ARBA" id="ARBA00023014"/>
    </source>
</evidence>
<dbReference type="InterPro" id="IPR036884">
    <property type="entry name" value="2Fe-2S-bd_dom_sf"/>
</dbReference>